<sequence length="204" mass="22597">MKSPHPPTLGGLLRALRARNQWTLKQLSELSGIPLSTLSKIEHDRLSLSYERLVQLSQRLNLSMGELFSAPRPAERGVTARRSIGRLRESPHIGGRNYDAYLLCAELRRKRMIPALTRIHARSLQEFGELVRTPGEEFVYVLDGAVALHTEFYDPTVLRAGESSYIDSDMGHAYVLAEGCDSATVLAVAACDDEQPLLDALAAQ</sequence>
<dbReference type="Pfam" id="PF01381">
    <property type="entry name" value="HTH_3"/>
    <property type="match status" value="1"/>
</dbReference>
<dbReference type="PANTHER" id="PTHR46797:SF20">
    <property type="entry name" value="BLR4304 PROTEIN"/>
    <property type="match status" value="1"/>
</dbReference>
<dbReference type="GO" id="GO:0003700">
    <property type="term" value="F:DNA-binding transcription factor activity"/>
    <property type="evidence" value="ECO:0007669"/>
    <property type="project" value="TreeGrafter"/>
</dbReference>
<dbReference type="Gene3D" id="2.60.120.10">
    <property type="entry name" value="Jelly Rolls"/>
    <property type="match status" value="1"/>
</dbReference>
<dbReference type="STRING" id="69.GLE_4911"/>
<dbReference type="Pfam" id="PF07883">
    <property type="entry name" value="Cupin_2"/>
    <property type="match status" value="1"/>
</dbReference>
<dbReference type="OrthoDB" id="9805356at2"/>
<dbReference type="Proteomes" id="UP000061569">
    <property type="component" value="Chromosome"/>
</dbReference>
<keyword evidence="1" id="KW-0238">DNA-binding</keyword>
<dbReference type="InterPro" id="IPR011051">
    <property type="entry name" value="RmlC_Cupin_sf"/>
</dbReference>
<dbReference type="PANTHER" id="PTHR46797">
    <property type="entry name" value="HTH-TYPE TRANSCRIPTIONAL REGULATOR"/>
    <property type="match status" value="1"/>
</dbReference>
<gene>
    <name evidence="2" type="ORF">GLE_4911</name>
</gene>
<dbReference type="InterPro" id="IPR001387">
    <property type="entry name" value="Cro/C1-type_HTH"/>
</dbReference>
<evidence type="ECO:0000313" key="3">
    <source>
        <dbReference type="Proteomes" id="UP000061569"/>
    </source>
</evidence>
<dbReference type="SUPFAM" id="SSF51182">
    <property type="entry name" value="RmlC-like cupins"/>
    <property type="match status" value="1"/>
</dbReference>
<dbReference type="GO" id="GO:0005829">
    <property type="term" value="C:cytosol"/>
    <property type="evidence" value="ECO:0007669"/>
    <property type="project" value="TreeGrafter"/>
</dbReference>
<dbReference type="PROSITE" id="PS50943">
    <property type="entry name" value="HTH_CROC1"/>
    <property type="match status" value="1"/>
</dbReference>
<reference evidence="2 3" key="1">
    <citation type="submission" date="2015-11" db="EMBL/GenBank/DDBJ databases">
        <title>Genome sequences of Lysobacter enzymogenes strain C3 and Lysobacter antibioticus ATCC 29479.</title>
        <authorList>
            <person name="Kobayashi D.Y."/>
        </authorList>
    </citation>
    <scope>NUCLEOTIDE SEQUENCE [LARGE SCALE GENOMIC DNA]</scope>
    <source>
        <strain evidence="2 3">C3</strain>
    </source>
</reference>
<protein>
    <submittedName>
        <fullName evidence="2">HTH type transcriptional regulator</fullName>
    </submittedName>
</protein>
<dbReference type="InterPro" id="IPR010982">
    <property type="entry name" value="Lambda_DNA-bd_dom_sf"/>
</dbReference>
<dbReference type="AlphaFoldDB" id="A0A0S2DNX4"/>
<dbReference type="Gene3D" id="1.10.260.40">
    <property type="entry name" value="lambda repressor-like DNA-binding domains"/>
    <property type="match status" value="1"/>
</dbReference>
<organism evidence="2 3">
    <name type="scientific">Lysobacter enzymogenes</name>
    <dbReference type="NCBI Taxonomy" id="69"/>
    <lineage>
        <taxon>Bacteria</taxon>
        <taxon>Pseudomonadati</taxon>
        <taxon>Pseudomonadota</taxon>
        <taxon>Gammaproteobacteria</taxon>
        <taxon>Lysobacterales</taxon>
        <taxon>Lysobacteraceae</taxon>
        <taxon>Lysobacter</taxon>
    </lineage>
</organism>
<dbReference type="KEGG" id="lez:GLE_4911"/>
<evidence type="ECO:0000256" key="1">
    <source>
        <dbReference type="ARBA" id="ARBA00023125"/>
    </source>
</evidence>
<proteinExistence type="predicted"/>
<dbReference type="SMART" id="SM00530">
    <property type="entry name" value="HTH_XRE"/>
    <property type="match status" value="1"/>
</dbReference>
<dbReference type="CDD" id="cd02209">
    <property type="entry name" value="cupin_XRE_C"/>
    <property type="match status" value="1"/>
</dbReference>
<dbReference type="InterPro" id="IPR013096">
    <property type="entry name" value="Cupin_2"/>
</dbReference>
<dbReference type="RefSeq" id="WP_057949409.1">
    <property type="nucleotide sequence ID" value="NZ_CP110813.1"/>
</dbReference>
<accession>A0A0S2DNX4</accession>
<dbReference type="PATRIC" id="fig|69.6.peg.4841"/>
<dbReference type="GO" id="GO:0003677">
    <property type="term" value="F:DNA binding"/>
    <property type="evidence" value="ECO:0007669"/>
    <property type="project" value="UniProtKB-KW"/>
</dbReference>
<dbReference type="SUPFAM" id="SSF47413">
    <property type="entry name" value="lambda repressor-like DNA-binding domains"/>
    <property type="match status" value="1"/>
</dbReference>
<dbReference type="InterPro" id="IPR014710">
    <property type="entry name" value="RmlC-like_jellyroll"/>
</dbReference>
<dbReference type="EMBL" id="CP013140">
    <property type="protein sequence ID" value="ALN60252.1"/>
    <property type="molecule type" value="Genomic_DNA"/>
</dbReference>
<name>A0A0S2DNX4_LYSEN</name>
<evidence type="ECO:0000313" key="2">
    <source>
        <dbReference type="EMBL" id="ALN60252.1"/>
    </source>
</evidence>
<dbReference type="InterPro" id="IPR050807">
    <property type="entry name" value="TransReg_Diox_bact_type"/>
</dbReference>
<dbReference type="CDD" id="cd00093">
    <property type="entry name" value="HTH_XRE"/>
    <property type="match status" value="1"/>
</dbReference>